<evidence type="ECO:0000313" key="2">
    <source>
        <dbReference type="Proteomes" id="UP001482620"/>
    </source>
</evidence>
<dbReference type="Proteomes" id="UP001482620">
    <property type="component" value="Unassembled WGS sequence"/>
</dbReference>
<reference evidence="1 2" key="1">
    <citation type="submission" date="2021-06" db="EMBL/GenBank/DDBJ databases">
        <authorList>
            <person name="Palmer J.M."/>
        </authorList>
    </citation>
    <scope>NUCLEOTIDE SEQUENCE [LARGE SCALE GENOMIC DNA]</scope>
    <source>
        <strain evidence="2">if_2019</strain>
        <tissue evidence="1">Muscle</tissue>
    </source>
</reference>
<organism evidence="1 2">
    <name type="scientific">Ilyodon furcidens</name>
    <name type="common">goldbreast splitfin</name>
    <dbReference type="NCBI Taxonomy" id="33524"/>
    <lineage>
        <taxon>Eukaryota</taxon>
        <taxon>Metazoa</taxon>
        <taxon>Chordata</taxon>
        <taxon>Craniata</taxon>
        <taxon>Vertebrata</taxon>
        <taxon>Euteleostomi</taxon>
        <taxon>Actinopterygii</taxon>
        <taxon>Neopterygii</taxon>
        <taxon>Teleostei</taxon>
        <taxon>Neoteleostei</taxon>
        <taxon>Acanthomorphata</taxon>
        <taxon>Ovalentaria</taxon>
        <taxon>Atherinomorphae</taxon>
        <taxon>Cyprinodontiformes</taxon>
        <taxon>Goodeidae</taxon>
        <taxon>Ilyodon</taxon>
    </lineage>
</organism>
<sequence length="66" mass="6965">MKAKELPCKCTRNKLFGLSLDKAASFPPGWSANLAAVTPGVHTGAPVDHTAGVLKRSQLSTYAEPK</sequence>
<proteinExistence type="predicted"/>
<evidence type="ECO:0000313" key="1">
    <source>
        <dbReference type="EMBL" id="MEQ2253316.1"/>
    </source>
</evidence>
<comment type="caution">
    <text evidence="1">The sequence shown here is derived from an EMBL/GenBank/DDBJ whole genome shotgun (WGS) entry which is preliminary data.</text>
</comment>
<accession>A0ABV0V886</accession>
<keyword evidence="2" id="KW-1185">Reference proteome</keyword>
<gene>
    <name evidence="1" type="ORF">ILYODFUR_030861</name>
</gene>
<name>A0ABV0V886_9TELE</name>
<dbReference type="EMBL" id="JAHRIQ010097354">
    <property type="protein sequence ID" value="MEQ2253316.1"/>
    <property type="molecule type" value="Genomic_DNA"/>
</dbReference>
<protein>
    <submittedName>
        <fullName evidence="1">Uncharacterized protein</fullName>
    </submittedName>
</protein>